<keyword evidence="6 8" id="KW-0472">Membrane</keyword>
<feature type="transmembrane region" description="Helical" evidence="8">
    <location>
        <begin position="404"/>
        <end position="425"/>
    </location>
</feature>
<organism evidence="10 11">
    <name type="scientific">Pontibacter qinzhouensis</name>
    <dbReference type="NCBI Taxonomy" id="2603253"/>
    <lineage>
        <taxon>Bacteria</taxon>
        <taxon>Pseudomonadati</taxon>
        <taxon>Bacteroidota</taxon>
        <taxon>Cytophagia</taxon>
        <taxon>Cytophagales</taxon>
        <taxon>Hymenobacteraceae</taxon>
        <taxon>Pontibacter</taxon>
    </lineage>
</organism>
<keyword evidence="3" id="KW-1003">Cell membrane</keyword>
<proteinExistence type="inferred from homology"/>
<dbReference type="GO" id="GO:0005886">
    <property type="term" value="C:plasma membrane"/>
    <property type="evidence" value="ECO:0007669"/>
    <property type="project" value="UniProtKB-SubCell"/>
</dbReference>
<accession>A0A5C8KED1</accession>
<feature type="transmembrane region" description="Helical" evidence="8">
    <location>
        <begin position="6"/>
        <end position="24"/>
    </location>
</feature>
<evidence type="ECO:0000256" key="3">
    <source>
        <dbReference type="ARBA" id="ARBA00022475"/>
    </source>
</evidence>
<evidence type="ECO:0000313" key="10">
    <source>
        <dbReference type="EMBL" id="TXK51933.1"/>
    </source>
</evidence>
<feature type="transmembrane region" description="Helical" evidence="8">
    <location>
        <begin position="304"/>
        <end position="325"/>
    </location>
</feature>
<keyword evidence="4 7" id="KW-0812">Transmembrane</keyword>
<dbReference type="InterPro" id="IPR003918">
    <property type="entry name" value="NADH_UbQ_OxRdtase"/>
</dbReference>
<comment type="similarity">
    <text evidence="2">Belongs to the CPA3 antiporters (TC 2.A.63) subunit D family.</text>
</comment>
<feature type="transmembrane region" description="Helical" evidence="8">
    <location>
        <begin position="460"/>
        <end position="479"/>
    </location>
</feature>
<keyword evidence="11" id="KW-1185">Reference proteome</keyword>
<dbReference type="AlphaFoldDB" id="A0A5C8KED1"/>
<feature type="transmembrane region" description="Helical" evidence="8">
    <location>
        <begin position="331"/>
        <end position="350"/>
    </location>
</feature>
<dbReference type="PRINTS" id="PR01437">
    <property type="entry name" value="NUOXDRDTASE4"/>
</dbReference>
<dbReference type="InterPro" id="IPR050586">
    <property type="entry name" value="CPA3_Na-H_Antiporter_D"/>
</dbReference>
<dbReference type="OrthoDB" id="9807568at2"/>
<sequence length="506" mass="54910">MQHILLVLPLLIPLYGAIACLFFWRKLGVQRVIGVVTQLSLCAASAYLLYKTDTTGILTTQIGNWQAPFGITLVSDIFSSLMVLSSAIVGIAVFVFSLRGLSNARQLFGYYPLLLLLQMGVNGVCLTGDLFNLFVWFEVLLICCFVLIALGGSKPQLEGSIKYVTINFLASSFLLTGIGMVYGILGSLNMAELAVLVRSAEANHGLITLASIFFLVAFGIKAAIFPLFFWLPASYHTPPIGISAFIAGLITKVGLYALVRLFTLVFVLNQDILLPIFLVLSGLTMVIGVLGAASQVDFRKILSFHIVSQIGYMLMGLAIFTPMAIAGSIYFVIHNILVKTCLFLISGVVYRTYGSFALKKLGGVYLQQPLLSLLFVIAAFSLAGIPPFSGFWGKFMLAKGGLEAGNYGLVATSLGVSLITIFSMTKIWNEVFWKKKPAPTEEAARVIAEANTAHIGVLRLLHLPVVVLIVCILFIGLYAEPLVNLALRASEQLLNTESYVNAVLHK</sequence>
<dbReference type="GO" id="GO:0042773">
    <property type="term" value="P:ATP synthesis coupled electron transport"/>
    <property type="evidence" value="ECO:0007669"/>
    <property type="project" value="InterPro"/>
</dbReference>
<comment type="caution">
    <text evidence="10">The sequence shown here is derived from an EMBL/GenBank/DDBJ whole genome shotgun (WGS) entry which is preliminary data.</text>
</comment>
<feature type="transmembrane region" description="Helical" evidence="8">
    <location>
        <begin position="31"/>
        <end position="50"/>
    </location>
</feature>
<dbReference type="Pfam" id="PF00361">
    <property type="entry name" value="Proton_antipo_M"/>
    <property type="match status" value="1"/>
</dbReference>
<evidence type="ECO:0000256" key="4">
    <source>
        <dbReference type="ARBA" id="ARBA00022692"/>
    </source>
</evidence>
<keyword evidence="5 8" id="KW-1133">Transmembrane helix</keyword>
<gene>
    <name evidence="10" type="ORF">FVR03_03085</name>
</gene>
<name>A0A5C8KED1_9BACT</name>
<dbReference type="RefSeq" id="WP_147920301.1">
    <property type="nucleotide sequence ID" value="NZ_VRTY01000007.1"/>
</dbReference>
<dbReference type="InterPro" id="IPR001750">
    <property type="entry name" value="ND/Mrp_TM"/>
</dbReference>
<feature type="transmembrane region" description="Helical" evidence="8">
    <location>
        <begin position="242"/>
        <end position="266"/>
    </location>
</feature>
<evidence type="ECO:0000256" key="2">
    <source>
        <dbReference type="ARBA" id="ARBA00005346"/>
    </source>
</evidence>
<evidence type="ECO:0000256" key="8">
    <source>
        <dbReference type="SAM" id="Phobius"/>
    </source>
</evidence>
<feature type="transmembrane region" description="Helical" evidence="8">
    <location>
        <begin position="370"/>
        <end position="392"/>
    </location>
</feature>
<evidence type="ECO:0000256" key="1">
    <source>
        <dbReference type="ARBA" id="ARBA00004651"/>
    </source>
</evidence>
<feature type="transmembrane region" description="Helical" evidence="8">
    <location>
        <begin position="164"/>
        <end position="185"/>
    </location>
</feature>
<dbReference type="EMBL" id="VRTY01000007">
    <property type="protein sequence ID" value="TXK51933.1"/>
    <property type="molecule type" value="Genomic_DNA"/>
</dbReference>
<protein>
    <submittedName>
        <fullName evidence="10">Na+/H+ antiporter subunit D</fullName>
    </submittedName>
</protein>
<evidence type="ECO:0000259" key="9">
    <source>
        <dbReference type="Pfam" id="PF00361"/>
    </source>
</evidence>
<evidence type="ECO:0000256" key="7">
    <source>
        <dbReference type="RuleBase" id="RU000320"/>
    </source>
</evidence>
<feature type="domain" description="NADH:quinone oxidoreductase/Mrp antiporter transmembrane" evidence="9">
    <location>
        <begin position="128"/>
        <end position="420"/>
    </location>
</feature>
<feature type="transmembrane region" description="Helical" evidence="8">
    <location>
        <begin position="133"/>
        <end position="152"/>
    </location>
</feature>
<feature type="transmembrane region" description="Helical" evidence="8">
    <location>
        <begin position="108"/>
        <end position="127"/>
    </location>
</feature>
<comment type="subcellular location">
    <subcellularLocation>
        <location evidence="1">Cell membrane</location>
        <topology evidence="1">Multi-pass membrane protein</topology>
    </subcellularLocation>
    <subcellularLocation>
        <location evidence="7">Membrane</location>
        <topology evidence="7">Multi-pass membrane protein</topology>
    </subcellularLocation>
</comment>
<feature type="transmembrane region" description="Helical" evidence="8">
    <location>
        <begin position="272"/>
        <end position="292"/>
    </location>
</feature>
<dbReference type="Proteomes" id="UP000321926">
    <property type="component" value="Unassembled WGS sequence"/>
</dbReference>
<feature type="transmembrane region" description="Helical" evidence="8">
    <location>
        <begin position="205"/>
        <end position="230"/>
    </location>
</feature>
<dbReference type="PANTHER" id="PTHR42703">
    <property type="entry name" value="NADH DEHYDROGENASE"/>
    <property type="match status" value="1"/>
</dbReference>
<dbReference type="GO" id="GO:0008137">
    <property type="term" value="F:NADH dehydrogenase (ubiquinone) activity"/>
    <property type="evidence" value="ECO:0007669"/>
    <property type="project" value="InterPro"/>
</dbReference>
<evidence type="ECO:0000256" key="6">
    <source>
        <dbReference type="ARBA" id="ARBA00023136"/>
    </source>
</evidence>
<dbReference type="PANTHER" id="PTHR42703:SF1">
    <property type="entry name" value="NA(+)_H(+) ANTIPORTER SUBUNIT D1"/>
    <property type="match status" value="1"/>
</dbReference>
<reference evidence="10 11" key="1">
    <citation type="submission" date="2019-08" db="EMBL/GenBank/DDBJ databases">
        <authorList>
            <person name="Shi S."/>
        </authorList>
    </citation>
    <scope>NUCLEOTIDE SEQUENCE [LARGE SCALE GENOMIC DNA]</scope>
    <source>
        <strain evidence="10 11">GY10130</strain>
    </source>
</reference>
<evidence type="ECO:0000256" key="5">
    <source>
        <dbReference type="ARBA" id="ARBA00022989"/>
    </source>
</evidence>
<feature type="transmembrane region" description="Helical" evidence="8">
    <location>
        <begin position="70"/>
        <end position="96"/>
    </location>
</feature>
<evidence type="ECO:0000313" key="11">
    <source>
        <dbReference type="Proteomes" id="UP000321926"/>
    </source>
</evidence>